<reference evidence="1" key="1">
    <citation type="journal article" date="2021" name="Proc. Natl. Acad. Sci. U.S.A.">
        <title>Global biogeography of chemosynthetic symbionts reveals both localized and globally distributed symbiont groups. .</title>
        <authorList>
            <person name="Osvatic J.T."/>
            <person name="Wilkins L.G.E."/>
            <person name="Leibrecht L."/>
            <person name="Leray M."/>
            <person name="Zauner S."/>
            <person name="Polzin J."/>
            <person name="Camacho Y."/>
            <person name="Gros O."/>
            <person name="van Gils J.A."/>
            <person name="Eisen J.A."/>
            <person name="Petersen J.M."/>
            <person name="Yuen B."/>
        </authorList>
    </citation>
    <scope>NUCLEOTIDE SEQUENCE</scope>
    <source>
        <strain evidence="1">MAGclacostrist064TRANS</strain>
    </source>
</reference>
<dbReference type="Pfam" id="PF12974">
    <property type="entry name" value="Phosphonate-bd"/>
    <property type="match status" value="1"/>
</dbReference>
<accession>A0A9E4N225</accession>
<gene>
    <name evidence="1" type="ORF">JAZ07_02745</name>
</gene>
<comment type="caution">
    <text evidence="1">The sequence shown here is derived from an EMBL/GenBank/DDBJ whole genome shotgun (WGS) entry which is preliminary data.</text>
</comment>
<protein>
    <submittedName>
        <fullName evidence="1">Phosphate/phosphite/phosphonate ABC transporter substrate-binding protein</fullName>
    </submittedName>
</protein>
<evidence type="ECO:0000313" key="2">
    <source>
        <dbReference type="Proteomes" id="UP000886667"/>
    </source>
</evidence>
<dbReference type="AlphaFoldDB" id="A0A9E4N225"/>
<dbReference type="Gene3D" id="3.40.190.10">
    <property type="entry name" value="Periplasmic binding protein-like II"/>
    <property type="match status" value="2"/>
</dbReference>
<dbReference type="SUPFAM" id="SSF53850">
    <property type="entry name" value="Periplasmic binding protein-like II"/>
    <property type="match status" value="1"/>
</dbReference>
<organism evidence="1 2">
    <name type="scientific">Candidatus Thiodiazotropha taylori</name>
    <dbReference type="NCBI Taxonomy" id="2792791"/>
    <lineage>
        <taxon>Bacteria</taxon>
        <taxon>Pseudomonadati</taxon>
        <taxon>Pseudomonadota</taxon>
        <taxon>Gammaproteobacteria</taxon>
        <taxon>Chromatiales</taxon>
        <taxon>Sedimenticolaceae</taxon>
        <taxon>Candidatus Thiodiazotropha</taxon>
    </lineage>
</organism>
<dbReference type="Proteomes" id="UP000886667">
    <property type="component" value="Unassembled WGS sequence"/>
</dbReference>
<dbReference type="EMBL" id="JAEPCM010000068">
    <property type="protein sequence ID" value="MCG7945246.1"/>
    <property type="molecule type" value="Genomic_DNA"/>
</dbReference>
<proteinExistence type="predicted"/>
<name>A0A9E4N225_9GAMM</name>
<evidence type="ECO:0000313" key="1">
    <source>
        <dbReference type="EMBL" id="MCG7945246.1"/>
    </source>
</evidence>
<sequence length="247" mass="27966">MTVSPDFTPDHIGGWYIFNTWLQKSLQLPIHLELYDNFKQQRKAIGDDQIDLIYANPYDASILVREKGFVPVARPEQTSDEAIIAVNQSSDIEDVETLGADTVIALTEDPDVNLICDIMLEPAEIHNFGNQRLIMGSYPLVAKTLINGKADIGFFLVEAYQSLSRLTKQNLRVLVRSQINVMHHTLLIGPQLKEHRDLLSRHLLTMKSNSKGAGVMDSMGFADWEDMPDEEMEFMIDLMDTLNYQPA</sequence>